<evidence type="ECO:0000256" key="1">
    <source>
        <dbReference type="PROSITE-ProRule" id="PRU00339"/>
    </source>
</evidence>
<accession>A0A9D9DQM5</accession>
<dbReference type="Proteomes" id="UP000823612">
    <property type="component" value="Unassembled WGS sequence"/>
</dbReference>
<gene>
    <name evidence="4" type="ORF">IAB08_03040</name>
</gene>
<dbReference type="InterPro" id="IPR011990">
    <property type="entry name" value="TPR-like_helical_dom_sf"/>
</dbReference>
<keyword evidence="3" id="KW-1133">Transmembrane helix</keyword>
<evidence type="ECO:0000313" key="4">
    <source>
        <dbReference type="EMBL" id="MBO8432257.1"/>
    </source>
</evidence>
<keyword evidence="3" id="KW-0472">Membrane</keyword>
<dbReference type="InterPro" id="IPR019734">
    <property type="entry name" value="TPR_rpt"/>
</dbReference>
<feature type="non-terminal residue" evidence="4">
    <location>
        <position position="448"/>
    </location>
</feature>
<dbReference type="Pfam" id="PF13424">
    <property type="entry name" value="TPR_12"/>
    <property type="match status" value="2"/>
</dbReference>
<evidence type="ECO:0000256" key="3">
    <source>
        <dbReference type="SAM" id="Phobius"/>
    </source>
</evidence>
<reference evidence="4" key="2">
    <citation type="journal article" date="2021" name="PeerJ">
        <title>Extensive microbial diversity within the chicken gut microbiome revealed by metagenomics and culture.</title>
        <authorList>
            <person name="Gilroy R."/>
            <person name="Ravi A."/>
            <person name="Getino M."/>
            <person name="Pursley I."/>
            <person name="Horton D.L."/>
            <person name="Alikhan N.F."/>
            <person name="Baker D."/>
            <person name="Gharbi K."/>
            <person name="Hall N."/>
            <person name="Watson M."/>
            <person name="Adriaenssens E.M."/>
            <person name="Foster-Nyarko E."/>
            <person name="Jarju S."/>
            <person name="Secka A."/>
            <person name="Antonio M."/>
            <person name="Oren A."/>
            <person name="Chaudhuri R.R."/>
            <person name="La Ragione R."/>
            <person name="Hildebrand F."/>
            <person name="Pallen M.J."/>
        </authorList>
    </citation>
    <scope>NUCLEOTIDE SEQUENCE</scope>
    <source>
        <strain evidence="4">2889</strain>
    </source>
</reference>
<feature type="transmembrane region" description="Helical" evidence="3">
    <location>
        <begin position="380"/>
        <end position="399"/>
    </location>
</feature>
<organism evidence="4 5">
    <name type="scientific">Candidatus Pullibacteroides excrementavium</name>
    <dbReference type="NCBI Taxonomy" id="2840905"/>
    <lineage>
        <taxon>Bacteria</taxon>
        <taxon>Pseudomonadati</taxon>
        <taxon>Bacteroidota</taxon>
        <taxon>Bacteroidia</taxon>
        <taxon>Bacteroidales</taxon>
        <taxon>Candidatus Pullibacteroides</taxon>
    </lineage>
</organism>
<feature type="repeat" description="TPR" evidence="1">
    <location>
        <begin position="263"/>
        <end position="296"/>
    </location>
</feature>
<dbReference type="AlphaFoldDB" id="A0A9D9DQM5"/>
<dbReference type="SMART" id="SM00028">
    <property type="entry name" value="TPR"/>
    <property type="match status" value="5"/>
</dbReference>
<dbReference type="SUPFAM" id="SSF48452">
    <property type="entry name" value="TPR-like"/>
    <property type="match status" value="2"/>
</dbReference>
<sequence>MCLLLSTCIVPCRADNPAKENQELFRYILQNPLYSTTDKVKALDSLIKQNSHKKDWASAADLLQQKGSLRESEGQYTLAKRCYQKALEYSQQTDADGQEEEILYRLARICFYQGDYEESTQHLYHILDNSPDPDLQIRSHAFLSMVFINLNQLPVAEKHILQAQRLIDSTNALHQTDTNTLFIFSNHKSALLYEQGRYQDAIEEMERTETYAIALKQTAFLTTHNQNMALLYLKTGQTELAKDLLFKIIDAYQREGNLSHSYVLCLQNIAEIYISEKDYGKALEYYRIALKAAQQNKLLHNQSSILIHMSSIYAEQGNYQKAWNYLFQGSALKDSVTNLQIRDKAMQADLEHEQKESLLQQQILQSEYLKAKLKNRNKTLFLIAGFATLILLGSLLQVYRHKLKSKEKTNQNLHKALNHLQENSQEETQRLAHQYQDCLLYTSPSPRD</sequence>
<evidence type="ECO:0000256" key="2">
    <source>
        <dbReference type="SAM" id="Coils"/>
    </source>
</evidence>
<reference evidence="4" key="1">
    <citation type="submission" date="2020-10" db="EMBL/GenBank/DDBJ databases">
        <authorList>
            <person name="Gilroy R."/>
        </authorList>
    </citation>
    <scope>NUCLEOTIDE SEQUENCE</scope>
    <source>
        <strain evidence="4">2889</strain>
    </source>
</reference>
<proteinExistence type="predicted"/>
<protein>
    <submittedName>
        <fullName evidence="4">Tetratricopeptide repeat protein</fullName>
    </submittedName>
</protein>
<dbReference type="Gene3D" id="1.25.40.10">
    <property type="entry name" value="Tetratricopeptide repeat domain"/>
    <property type="match status" value="2"/>
</dbReference>
<keyword evidence="3" id="KW-0812">Transmembrane</keyword>
<keyword evidence="1" id="KW-0802">TPR repeat</keyword>
<feature type="coiled-coil region" evidence="2">
    <location>
        <begin position="403"/>
        <end position="430"/>
    </location>
</feature>
<evidence type="ECO:0000313" key="5">
    <source>
        <dbReference type="Proteomes" id="UP000823612"/>
    </source>
</evidence>
<dbReference type="PROSITE" id="PS50005">
    <property type="entry name" value="TPR"/>
    <property type="match status" value="1"/>
</dbReference>
<comment type="caution">
    <text evidence="4">The sequence shown here is derived from an EMBL/GenBank/DDBJ whole genome shotgun (WGS) entry which is preliminary data.</text>
</comment>
<dbReference type="EMBL" id="JADIMZ010000038">
    <property type="protein sequence ID" value="MBO8432257.1"/>
    <property type="molecule type" value="Genomic_DNA"/>
</dbReference>
<keyword evidence="2" id="KW-0175">Coiled coil</keyword>
<name>A0A9D9DQM5_9BACT</name>